<gene>
    <name evidence="1" type="ORF">SAMN05192584_12453</name>
</gene>
<sequence length="166" mass="18237">MGRREATLADWPARKSTGDRHEQAVAHALEARGWTVHLCGQGTFPAQIQNALRHTDSALRYFPDLIAARGSDLVTVDAKTRMPSTTSSRYAISRRCALAGLQFMGANAPVPLYYVLGDLRVLTPAEVLHYTCHTSHPTSGAYHLISTRQAHLFDDVFGTATFQRSA</sequence>
<accession>A0A1I4JQS8</accession>
<dbReference type="EMBL" id="FOSG01000024">
    <property type="protein sequence ID" value="SFL68955.1"/>
    <property type="molecule type" value="Genomic_DNA"/>
</dbReference>
<keyword evidence="2" id="KW-1185">Reference proteome</keyword>
<dbReference type="AlphaFoldDB" id="A0A1I4JQS8"/>
<organism evidence="1 2">
    <name type="scientific">Streptomyces pini</name>
    <dbReference type="NCBI Taxonomy" id="1520580"/>
    <lineage>
        <taxon>Bacteria</taxon>
        <taxon>Bacillati</taxon>
        <taxon>Actinomycetota</taxon>
        <taxon>Actinomycetes</taxon>
        <taxon>Kitasatosporales</taxon>
        <taxon>Streptomycetaceae</taxon>
        <taxon>Streptomyces</taxon>
    </lineage>
</organism>
<evidence type="ECO:0000313" key="2">
    <source>
        <dbReference type="Proteomes" id="UP000198928"/>
    </source>
</evidence>
<evidence type="ECO:0000313" key="1">
    <source>
        <dbReference type="EMBL" id="SFL68955.1"/>
    </source>
</evidence>
<name>A0A1I4JQS8_9ACTN</name>
<proteinExistence type="predicted"/>
<reference evidence="2" key="1">
    <citation type="submission" date="2016-10" db="EMBL/GenBank/DDBJ databases">
        <authorList>
            <person name="Varghese N."/>
            <person name="Submissions S."/>
        </authorList>
    </citation>
    <scope>NUCLEOTIDE SEQUENCE [LARGE SCALE GENOMIC DNA]</scope>
    <source>
        <strain evidence="2">PL19</strain>
    </source>
</reference>
<dbReference type="Proteomes" id="UP000198928">
    <property type="component" value="Unassembled WGS sequence"/>
</dbReference>
<protein>
    <submittedName>
        <fullName evidence="1">Uncharacterized protein</fullName>
    </submittedName>
</protein>